<dbReference type="Proteomes" id="UP001469089">
    <property type="component" value="Unassembled WGS sequence"/>
</dbReference>
<evidence type="ECO:0008006" key="4">
    <source>
        <dbReference type="Google" id="ProtNLM"/>
    </source>
</evidence>
<comment type="caution">
    <text evidence="2">The sequence shown here is derived from an EMBL/GenBank/DDBJ whole genome shotgun (WGS) entry which is preliminary data.</text>
</comment>
<reference evidence="2 3" key="1">
    <citation type="journal article" date="2024" name="Chem. Sci.">
        <title>Discovery of a lagriamide polyketide by integrated genome mining, isotopic labeling, and untargeted metabolomics.</title>
        <authorList>
            <person name="Fergusson C.H."/>
            <person name="Saulog J."/>
            <person name="Paulo B.S."/>
            <person name="Wilson D.M."/>
            <person name="Liu D.Y."/>
            <person name="Morehouse N.J."/>
            <person name="Waterworth S."/>
            <person name="Barkei J."/>
            <person name="Gray C.A."/>
            <person name="Kwan J.C."/>
            <person name="Eustaquio A.S."/>
            <person name="Linington R.G."/>
        </authorList>
    </citation>
    <scope>NUCLEOTIDE SEQUENCE [LARGE SCALE GENOMIC DNA]</scope>
    <source>
        <strain evidence="2 3">RL17-338-BIF-B</strain>
    </source>
</reference>
<evidence type="ECO:0000313" key="2">
    <source>
        <dbReference type="EMBL" id="MEQ5839165.1"/>
    </source>
</evidence>
<feature type="transmembrane region" description="Helical" evidence="1">
    <location>
        <begin position="6"/>
        <end position="25"/>
    </location>
</feature>
<protein>
    <recommendedName>
        <fullName evidence="4">Heme exporter protein D</fullName>
    </recommendedName>
</protein>
<organism evidence="2 3">
    <name type="scientific">Paraburkholderia acidicola</name>
    <dbReference type="NCBI Taxonomy" id="1912599"/>
    <lineage>
        <taxon>Bacteria</taxon>
        <taxon>Pseudomonadati</taxon>
        <taxon>Pseudomonadota</taxon>
        <taxon>Betaproteobacteria</taxon>
        <taxon>Burkholderiales</taxon>
        <taxon>Burkholderiaceae</taxon>
        <taxon>Paraburkholderia</taxon>
    </lineage>
</organism>
<accession>A0ABV1LIQ0</accession>
<keyword evidence="1" id="KW-0472">Membrane</keyword>
<proteinExistence type="predicted"/>
<keyword evidence="3" id="KW-1185">Reference proteome</keyword>
<evidence type="ECO:0000313" key="3">
    <source>
        <dbReference type="Proteomes" id="UP001469089"/>
    </source>
</evidence>
<evidence type="ECO:0000256" key="1">
    <source>
        <dbReference type="SAM" id="Phobius"/>
    </source>
</evidence>
<dbReference type="EMBL" id="JAOALG010000001">
    <property type="protein sequence ID" value="MEQ5839165.1"/>
    <property type="molecule type" value="Genomic_DNA"/>
</dbReference>
<gene>
    <name evidence="2" type="ORF">N0A02_06900</name>
</gene>
<dbReference type="RefSeq" id="WP_349541745.1">
    <property type="nucleotide sequence ID" value="NZ_JAOALG010000001.1"/>
</dbReference>
<keyword evidence="1" id="KW-0812">Transmembrane</keyword>
<keyword evidence="1" id="KW-1133">Transmembrane helix</keyword>
<sequence length="52" mass="5892">MDNHLMIGAAVMFGLIAIAAARDLLQRLRAKQKLVPVRIRPTQPAVRDERNR</sequence>
<name>A0ABV1LIQ0_9BURK</name>